<organism evidence="1 2">
    <name type="scientific">Xanthocytophaga flava</name>
    <dbReference type="NCBI Taxonomy" id="3048013"/>
    <lineage>
        <taxon>Bacteria</taxon>
        <taxon>Pseudomonadati</taxon>
        <taxon>Bacteroidota</taxon>
        <taxon>Cytophagia</taxon>
        <taxon>Cytophagales</taxon>
        <taxon>Rhodocytophagaceae</taxon>
        <taxon>Xanthocytophaga</taxon>
    </lineage>
</organism>
<dbReference type="AlphaFoldDB" id="A0AAE3UD54"/>
<reference evidence="1" key="1">
    <citation type="submission" date="2023-05" db="EMBL/GenBank/DDBJ databases">
        <authorList>
            <person name="Zhang X."/>
        </authorList>
    </citation>
    <scope>NUCLEOTIDE SEQUENCE</scope>
    <source>
        <strain evidence="1">YF14B1</strain>
    </source>
</reference>
<comment type="caution">
    <text evidence="1">The sequence shown here is derived from an EMBL/GenBank/DDBJ whole genome shotgun (WGS) entry which is preliminary data.</text>
</comment>
<dbReference type="InterPro" id="IPR001451">
    <property type="entry name" value="Hexapep"/>
</dbReference>
<dbReference type="Gene3D" id="2.160.10.10">
    <property type="entry name" value="Hexapeptide repeat proteins"/>
    <property type="match status" value="1"/>
</dbReference>
<evidence type="ECO:0000313" key="1">
    <source>
        <dbReference type="EMBL" id="MDJ1486198.1"/>
    </source>
</evidence>
<name>A0AAE3UD54_9BACT</name>
<evidence type="ECO:0008006" key="3">
    <source>
        <dbReference type="Google" id="ProtNLM"/>
    </source>
</evidence>
<dbReference type="RefSeq" id="WP_313989611.1">
    <property type="nucleotide sequence ID" value="NZ_JASJOS010000030.1"/>
</dbReference>
<protein>
    <recommendedName>
        <fullName evidence="3">Transferase</fullName>
    </recommendedName>
</protein>
<dbReference type="Pfam" id="PF00132">
    <property type="entry name" value="Hexapep"/>
    <property type="match status" value="1"/>
</dbReference>
<dbReference type="Proteomes" id="UP001241110">
    <property type="component" value="Unassembled WGS sequence"/>
</dbReference>
<dbReference type="EMBL" id="JASJOS010000030">
    <property type="protein sequence ID" value="MDJ1486198.1"/>
    <property type="molecule type" value="Genomic_DNA"/>
</dbReference>
<accession>A0AAE3UD54</accession>
<proteinExistence type="predicted"/>
<dbReference type="PANTHER" id="PTHR13061">
    <property type="entry name" value="DYNACTIN SUBUNIT P25"/>
    <property type="match status" value="1"/>
</dbReference>
<sequence>MSNLQPTIHPSVRIMQGVIIEGDVTIGENTYVGAGTIITANGGSIHIGNNTVIMENAIIRSNKKFPCSIGDNVLVGPKACITGATIHKACFIATNATIFHGAELSNGTVLAVNGIIHVGTFCPENTFIPINHIGFGNPVKVYGPGEIQEFHAELRKVGFVKYVYDIDTTGLNNTELYTKLTETFLANL</sequence>
<dbReference type="InterPro" id="IPR011004">
    <property type="entry name" value="Trimer_LpxA-like_sf"/>
</dbReference>
<gene>
    <name evidence="1" type="ORF">QNI16_37290</name>
</gene>
<dbReference type="InterPro" id="IPR050484">
    <property type="entry name" value="Transf_Hexapept/Carb_Anhydrase"/>
</dbReference>
<dbReference type="SUPFAM" id="SSF51161">
    <property type="entry name" value="Trimeric LpxA-like enzymes"/>
    <property type="match status" value="1"/>
</dbReference>
<evidence type="ECO:0000313" key="2">
    <source>
        <dbReference type="Proteomes" id="UP001241110"/>
    </source>
</evidence>
<dbReference type="PANTHER" id="PTHR13061:SF29">
    <property type="entry name" value="GAMMA CARBONIC ANHYDRASE-LIKE 1, MITOCHONDRIAL-RELATED"/>
    <property type="match status" value="1"/>
</dbReference>